<dbReference type="EMBL" id="CP019640">
    <property type="protein sequence ID" value="AQQ53262.1"/>
    <property type="molecule type" value="Genomic_DNA"/>
</dbReference>
<evidence type="ECO:0000313" key="4">
    <source>
        <dbReference type="Proteomes" id="UP000188184"/>
    </source>
</evidence>
<proteinExistence type="predicted"/>
<dbReference type="RefSeq" id="WP_077589150.1">
    <property type="nucleotide sequence ID" value="NZ_CP019640.1"/>
</dbReference>
<keyword evidence="4" id="KW-1185">Reference proteome</keyword>
<evidence type="ECO:0000313" key="3">
    <source>
        <dbReference type="EMBL" id="AQQ53262.1"/>
    </source>
</evidence>
<reference evidence="3 4" key="1">
    <citation type="submission" date="2017-02" db="EMBL/GenBank/DDBJ databases">
        <title>The complete genomic sequence of a novel cold adapted crude oil-degrading bacterium Planococcus qaidamina Y42.</title>
        <authorList>
            <person name="Yang R."/>
        </authorList>
    </citation>
    <scope>NUCLEOTIDE SEQUENCE [LARGE SCALE GENOMIC DNA]</scope>
    <source>
        <strain evidence="3 4">Y42</strain>
    </source>
</reference>
<dbReference type="InterPro" id="IPR036388">
    <property type="entry name" value="WH-like_DNA-bd_sf"/>
</dbReference>
<dbReference type="SMART" id="SM00418">
    <property type="entry name" value="HTH_ARSR"/>
    <property type="match status" value="1"/>
</dbReference>
<dbReference type="SUPFAM" id="SSF46785">
    <property type="entry name" value="Winged helix' DNA-binding domain"/>
    <property type="match status" value="1"/>
</dbReference>
<dbReference type="Proteomes" id="UP000188184">
    <property type="component" value="Chromosome"/>
</dbReference>
<name>A0A1Q2L044_9BACL</name>
<dbReference type="OrthoDB" id="2646147at2"/>
<dbReference type="Pfam" id="PF12840">
    <property type="entry name" value="HTH_20"/>
    <property type="match status" value="1"/>
</dbReference>
<organism evidence="3 4">
    <name type="scientific">Planococcus lenghuensis</name>
    <dbReference type="NCBI Taxonomy" id="2213202"/>
    <lineage>
        <taxon>Bacteria</taxon>
        <taxon>Bacillati</taxon>
        <taxon>Bacillota</taxon>
        <taxon>Bacilli</taxon>
        <taxon>Bacillales</taxon>
        <taxon>Caryophanaceae</taxon>
        <taxon>Planococcus</taxon>
    </lineage>
</organism>
<feature type="domain" description="HTH arsR-type" evidence="2">
    <location>
        <begin position="267"/>
        <end position="341"/>
    </location>
</feature>
<dbReference type="KEGG" id="pmar:B0X71_09340"/>
<accession>A0A1Q2L044</accession>
<dbReference type="CDD" id="cd00090">
    <property type="entry name" value="HTH_ARSR"/>
    <property type="match status" value="1"/>
</dbReference>
<dbReference type="AlphaFoldDB" id="A0A1Q2L044"/>
<gene>
    <name evidence="3" type="ORF">B0X71_09340</name>
</gene>
<dbReference type="InterPro" id="IPR036390">
    <property type="entry name" value="WH_DNA-bd_sf"/>
</dbReference>
<sequence length="347" mass="40348">MKVMNSTIPEETISIEVEQSPVWELIMGIAGYTYKQLRHTFEMDEEWAADKETMPASLVKMLERIEETNLWYGMLLLQNQFSAASVQEFSNFLVAPEQETFYDWLLPYHDRQSESLRKEAAQSPGYTEVWEEYASLFDGHNYLAGYIRHLYQLDQSEICDLIIQVIKEWEDWMSAKEDWGKWLQALAFEQNQHKHLDDKKPSTEIDRVTGGVDYLPEPSIWSVKLIPQVSYRPWVLTIRTSDTRLFFYPVREDYLLEPGKPSSDLIRGHKALGDELRLKLLFQLQKGPLSLQELSAQFNISKTTLHHQLALLKAAKFIRVEKGVYSINPGKIENFSGQLSQYLGTNL</sequence>
<evidence type="ECO:0000256" key="1">
    <source>
        <dbReference type="ARBA" id="ARBA00023125"/>
    </source>
</evidence>
<evidence type="ECO:0000259" key="2">
    <source>
        <dbReference type="SMART" id="SM00418"/>
    </source>
</evidence>
<dbReference type="Gene3D" id="1.10.10.10">
    <property type="entry name" value="Winged helix-like DNA-binding domain superfamily/Winged helix DNA-binding domain"/>
    <property type="match status" value="1"/>
</dbReference>
<dbReference type="InterPro" id="IPR001845">
    <property type="entry name" value="HTH_ArsR_DNA-bd_dom"/>
</dbReference>
<dbReference type="GO" id="GO:0003677">
    <property type="term" value="F:DNA binding"/>
    <property type="evidence" value="ECO:0007669"/>
    <property type="project" value="UniProtKB-KW"/>
</dbReference>
<keyword evidence="1" id="KW-0238">DNA-binding</keyword>
<protein>
    <submittedName>
        <fullName evidence="3">ArsR family transcriptional regulator</fullName>
    </submittedName>
</protein>
<dbReference type="InterPro" id="IPR011991">
    <property type="entry name" value="ArsR-like_HTH"/>
</dbReference>
<dbReference type="GO" id="GO:0003700">
    <property type="term" value="F:DNA-binding transcription factor activity"/>
    <property type="evidence" value="ECO:0007669"/>
    <property type="project" value="InterPro"/>
</dbReference>